<evidence type="ECO:0000259" key="2">
    <source>
        <dbReference type="Pfam" id="PF16884"/>
    </source>
</evidence>
<name>A0A4S4KF93_9APHY</name>
<dbReference type="InterPro" id="IPR041694">
    <property type="entry name" value="ADH_N_2"/>
</dbReference>
<dbReference type="InterPro" id="IPR045010">
    <property type="entry name" value="MDR_fam"/>
</dbReference>
<dbReference type="Gene3D" id="3.90.180.10">
    <property type="entry name" value="Medium-chain alcohol dehydrogenases, catalytic domain"/>
    <property type="match status" value="1"/>
</dbReference>
<dbReference type="PANTHER" id="PTHR43205">
    <property type="entry name" value="PROSTAGLANDIN REDUCTASE"/>
    <property type="match status" value="1"/>
</dbReference>
<dbReference type="Proteomes" id="UP000309038">
    <property type="component" value="Unassembled WGS sequence"/>
</dbReference>
<evidence type="ECO:0000256" key="1">
    <source>
        <dbReference type="ARBA" id="ARBA00023002"/>
    </source>
</evidence>
<evidence type="ECO:0000313" key="4">
    <source>
        <dbReference type="Proteomes" id="UP000309038"/>
    </source>
</evidence>
<accession>A0A4S4KF93</accession>
<proteinExistence type="predicted"/>
<keyword evidence="1" id="KW-0560">Oxidoreductase</keyword>
<dbReference type="SUPFAM" id="SSF50129">
    <property type="entry name" value="GroES-like"/>
    <property type="match status" value="1"/>
</dbReference>
<dbReference type="InterPro" id="IPR011032">
    <property type="entry name" value="GroES-like_sf"/>
</dbReference>
<evidence type="ECO:0000313" key="3">
    <source>
        <dbReference type="EMBL" id="THG96815.1"/>
    </source>
</evidence>
<feature type="domain" description="Oxidoreductase N-terminal" evidence="2">
    <location>
        <begin position="6"/>
        <end position="109"/>
    </location>
</feature>
<dbReference type="GO" id="GO:0016628">
    <property type="term" value="F:oxidoreductase activity, acting on the CH-CH group of donors, NAD or NADP as acceptor"/>
    <property type="evidence" value="ECO:0007669"/>
    <property type="project" value="InterPro"/>
</dbReference>
<dbReference type="Pfam" id="PF16884">
    <property type="entry name" value="ADH_N_2"/>
    <property type="match status" value="1"/>
</dbReference>
<dbReference type="PANTHER" id="PTHR43205:SF42">
    <property type="entry name" value="ALCOHOL DEHYDROGENASE, ZINC-CONTAINING (AFU_ORTHOLOGUE AFUA_7G04530)"/>
    <property type="match status" value="1"/>
</dbReference>
<gene>
    <name evidence="3" type="ORF">EW026_g5087</name>
</gene>
<protein>
    <recommendedName>
        <fullName evidence="2">Oxidoreductase N-terminal domain-containing protein</fullName>
    </recommendedName>
</protein>
<keyword evidence="4" id="KW-1185">Reference proteome</keyword>
<comment type="caution">
    <text evidence="3">The sequence shown here is derived from an EMBL/GenBank/DDBJ whole genome shotgun (WGS) entry which is preliminary data.</text>
</comment>
<dbReference type="AlphaFoldDB" id="A0A4S4KF93"/>
<dbReference type="EMBL" id="SGPJ01000208">
    <property type="protein sequence ID" value="THG96815.1"/>
    <property type="molecule type" value="Genomic_DNA"/>
</dbReference>
<sequence>MSQYTRIVLAERPQSEIDSKTFRTEIVPFDLRPNAKQILVQTIYLSLDPTQRTWLNDTRGYMKPVQIGEVMRSGGIGVVIQAGSGSRFQRGDTVFGMLGWREYVVLDDNDPGLARIEVPPGVELIDFLGPLGITGLTAYFVGPGLLKPYVLR</sequence>
<reference evidence="3 4" key="1">
    <citation type="submission" date="2019-02" db="EMBL/GenBank/DDBJ databases">
        <title>Genome sequencing of the rare red list fungi Phlebia centrifuga.</title>
        <authorList>
            <person name="Buettner E."/>
            <person name="Kellner H."/>
        </authorList>
    </citation>
    <scope>NUCLEOTIDE SEQUENCE [LARGE SCALE GENOMIC DNA]</scope>
    <source>
        <strain evidence="3 4">DSM 108282</strain>
    </source>
</reference>
<organism evidence="3 4">
    <name type="scientific">Hermanssonia centrifuga</name>
    <dbReference type="NCBI Taxonomy" id="98765"/>
    <lineage>
        <taxon>Eukaryota</taxon>
        <taxon>Fungi</taxon>
        <taxon>Dikarya</taxon>
        <taxon>Basidiomycota</taxon>
        <taxon>Agaricomycotina</taxon>
        <taxon>Agaricomycetes</taxon>
        <taxon>Polyporales</taxon>
        <taxon>Meruliaceae</taxon>
        <taxon>Hermanssonia</taxon>
    </lineage>
</organism>